<name>W1NSU7_AMBTC</name>
<dbReference type="InterPro" id="IPR016064">
    <property type="entry name" value="NAD/diacylglycerol_kinase_sf"/>
</dbReference>
<proteinExistence type="predicted"/>
<dbReference type="InterPro" id="IPR001206">
    <property type="entry name" value="Diacylglycerol_kinase_cat_dom"/>
</dbReference>
<dbReference type="InterPro" id="IPR017438">
    <property type="entry name" value="ATP-NAD_kinase_N"/>
</dbReference>
<dbReference type="GO" id="GO:0001729">
    <property type="term" value="F:ceramide kinase activity"/>
    <property type="evidence" value="ECO:0000318"/>
    <property type="project" value="GO_Central"/>
</dbReference>
<dbReference type="Gramene" id="ERN00182">
    <property type="protein sequence ID" value="ERN00182"/>
    <property type="gene ID" value="AMTR_s00111p00074750"/>
</dbReference>
<dbReference type="HOGENOM" id="CLU_013399_2_2_1"/>
<dbReference type="STRING" id="13333.W1NSU7"/>
<evidence type="ECO:0000313" key="2">
    <source>
        <dbReference type="EMBL" id="ERN00182.1"/>
    </source>
</evidence>
<dbReference type="GO" id="GO:0006672">
    <property type="term" value="P:ceramide metabolic process"/>
    <property type="evidence" value="ECO:0000318"/>
    <property type="project" value="GO_Central"/>
</dbReference>
<dbReference type="PANTHER" id="PTHR12358">
    <property type="entry name" value="SPHINGOSINE KINASE"/>
    <property type="match status" value="1"/>
</dbReference>
<dbReference type="GO" id="GO:0009617">
    <property type="term" value="P:response to bacterium"/>
    <property type="evidence" value="ECO:0007669"/>
    <property type="project" value="EnsemblPlants"/>
</dbReference>
<reference evidence="3" key="1">
    <citation type="journal article" date="2013" name="Science">
        <title>The Amborella genome and the evolution of flowering plants.</title>
        <authorList>
            <consortium name="Amborella Genome Project"/>
        </authorList>
    </citation>
    <scope>NUCLEOTIDE SEQUENCE [LARGE SCALE GENOMIC DNA]</scope>
</reference>
<dbReference type="GO" id="GO:0009651">
    <property type="term" value="P:response to salt stress"/>
    <property type="evidence" value="ECO:0007669"/>
    <property type="project" value="EnsemblPlants"/>
</dbReference>
<dbReference type="eggNOG" id="KOG1115">
    <property type="taxonomic scope" value="Eukaryota"/>
</dbReference>
<sequence length="607" mass="67651">MNPVSGHGEGEALSCNLFFDRVGEVSATLNSDGFSWKLPESNNELVKLSSKFQKEITFPEIYAAELMNWGLIHNSMLPSAGGFLLGSNSEMFRFVVHWYKKSKTKPSLWVQMAYTFGHKDLGTCETWVNRIHCYLNSDIQRPKGLLVFVHPTSGKRNGCRTWESVASIFGRARVRTRLIVTQRAGHAFDVMKSISDRELISYDGVVAVGGDGFFNEILNGLLSSRHKAPYPPSPAEVLHSLDNGSNRCPVKREFFINGHTGDYAYVSEDHTPDHALLHHNEDSDPLLHSSDAIRPNSVDFDRDNMFSFPNPWFRFGIIPSGSTDAIVISTTGTRDPITSALQIVLGKRKCLDIAQVVRWKASASSKEEPSVHYAASFAGYGFYGDVVKESEKCRWMGPARYDYAGTKVFMKNRSYQAEVAFLDVQESRVFPGPNCIQDSGEGINLSKNPKLICQVNCPICIDARPPPQVPSIHSSFKLSSHHGENSRWLRSKGRFISVGAAIISCRNERAPDGVVVDAHLADGFLHLILIKDCPRPLYLWHLIHLARKGADPLDFDFVEHHKTTAFTFISSGEESVWNLDGELFQAHQLSAQVFRGLISLFASGPDV</sequence>
<dbReference type="GO" id="GO:0043067">
    <property type="term" value="P:regulation of programmed cell death"/>
    <property type="evidence" value="ECO:0007669"/>
    <property type="project" value="EnsemblPlants"/>
</dbReference>
<evidence type="ECO:0000259" key="1">
    <source>
        <dbReference type="PROSITE" id="PS50146"/>
    </source>
</evidence>
<dbReference type="SUPFAM" id="SSF111331">
    <property type="entry name" value="NAD kinase/diacylglycerol kinase-like"/>
    <property type="match status" value="2"/>
</dbReference>
<dbReference type="AlphaFoldDB" id="W1NSU7"/>
<feature type="domain" description="DAGKc" evidence="1">
    <location>
        <begin position="140"/>
        <end position="360"/>
    </location>
</feature>
<dbReference type="Proteomes" id="UP000017836">
    <property type="component" value="Unassembled WGS sequence"/>
</dbReference>
<dbReference type="GO" id="GO:0012501">
    <property type="term" value="P:programmed cell death"/>
    <property type="evidence" value="ECO:0007669"/>
    <property type="project" value="EnsemblPlants"/>
</dbReference>
<dbReference type="Gene3D" id="3.40.50.10330">
    <property type="entry name" value="Probable inorganic polyphosphate/atp-NAD kinase, domain 1"/>
    <property type="match status" value="1"/>
</dbReference>
<dbReference type="GO" id="GO:0005509">
    <property type="term" value="F:calcium ion binding"/>
    <property type="evidence" value="ECO:0007669"/>
    <property type="project" value="EnsemblPlants"/>
</dbReference>
<organism evidence="2 3">
    <name type="scientific">Amborella trichopoda</name>
    <dbReference type="NCBI Taxonomy" id="13333"/>
    <lineage>
        <taxon>Eukaryota</taxon>
        <taxon>Viridiplantae</taxon>
        <taxon>Streptophyta</taxon>
        <taxon>Embryophyta</taxon>
        <taxon>Tracheophyta</taxon>
        <taxon>Spermatophyta</taxon>
        <taxon>Magnoliopsida</taxon>
        <taxon>Amborellales</taxon>
        <taxon>Amborellaceae</taxon>
        <taxon>Amborella</taxon>
    </lineage>
</organism>
<dbReference type="Pfam" id="PF00781">
    <property type="entry name" value="DAGK_cat"/>
    <property type="match status" value="1"/>
</dbReference>
<dbReference type="PROSITE" id="PS50146">
    <property type="entry name" value="DAGK"/>
    <property type="match status" value="1"/>
</dbReference>
<gene>
    <name evidence="2" type="ORF">AMTR_s00111p00074750</name>
</gene>
<dbReference type="EMBL" id="KI394940">
    <property type="protein sequence ID" value="ERN00182.1"/>
    <property type="molecule type" value="Genomic_DNA"/>
</dbReference>
<evidence type="ECO:0000313" key="3">
    <source>
        <dbReference type="Proteomes" id="UP000017836"/>
    </source>
</evidence>
<dbReference type="OMA" id="HHRWKWA"/>
<protein>
    <recommendedName>
        <fullName evidence="1">DAGKc domain-containing protein</fullName>
    </recommendedName>
</protein>
<dbReference type="PANTHER" id="PTHR12358:SF6">
    <property type="entry name" value="CERAMIDE KINASE"/>
    <property type="match status" value="1"/>
</dbReference>
<accession>W1NSU7</accession>
<dbReference type="Gene3D" id="2.60.200.40">
    <property type="match status" value="1"/>
</dbReference>
<dbReference type="OrthoDB" id="530923at2759"/>
<dbReference type="GO" id="GO:0016020">
    <property type="term" value="C:membrane"/>
    <property type="evidence" value="ECO:0007669"/>
    <property type="project" value="GOC"/>
</dbReference>
<dbReference type="InterPro" id="IPR050187">
    <property type="entry name" value="Lipid_Phosphate_FormReg"/>
</dbReference>
<dbReference type="KEGG" id="atr:18428228"/>
<keyword evidence="3" id="KW-1185">Reference proteome</keyword>